<reference evidence="1 2" key="1">
    <citation type="journal article" date="1999" name="DNA Res.">
        <title>Complete genome sequence of an aerobic hyper-thermophilic crenarchaeon, Aeropyrum pernix K1.</title>
        <authorList>
            <person name="Kawarabayasi Y."/>
            <person name="Hino Y."/>
            <person name="Horikawa H."/>
            <person name="Yamazaki S."/>
            <person name="Haikawa Y."/>
            <person name="Jin-no K."/>
            <person name="Takahashi M."/>
            <person name="Sekine M."/>
            <person name="Baba S."/>
            <person name="Ankai A."/>
            <person name="Kosugi H."/>
            <person name="Hosoyama A."/>
            <person name="Fukui S."/>
            <person name="Nagai Y."/>
            <person name="Nishijima K."/>
            <person name="Nakazawa H."/>
            <person name="Takamiya M."/>
            <person name="Masuda S."/>
            <person name="Funahashi T."/>
            <person name="Tanaka T."/>
            <person name="Kudoh Y."/>
            <person name="Yamazaki J."/>
            <person name="Kushida N."/>
            <person name="Oguchi A."/>
            <person name="Aoki K."/>
            <person name="Kubota K."/>
            <person name="Nakamura Y."/>
            <person name="Nomura N."/>
            <person name="Sako Y."/>
            <person name="Kikuchi H."/>
        </authorList>
    </citation>
    <scope>NUCLEOTIDE SEQUENCE [LARGE SCALE GENOMIC DNA]</scope>
    <source>
        <strain evidence="2">ATCC 700893 / DSM 11879 / JCM 9820 / NBRC 100138 / K1</strain>
    </source>
</reference>
<organism evidence="1 2">
    <name type="scientific">Aeropyrum pernix (strain ATCC 700893 / DSM 11879 / JCM 9820 / NBRC 100138 / K1)</name>
    <dbReference type="NCBI Taxonomy" id="272557"/>
    <lineage>
        <taxon>Archaea</taxon>
        <taxon>Thermoproteota</taxon>
        <taxon>Thermoprotei</taxon>
        <taxon>Desulfurococcales</taxon>
        <taxon>Desulfurococcaceae</taxon>
        <taxon>Aeropyrum</taxon>
    </lineage>
</organism>
<proteinExistence type="predicted"/>
<dbReference type="SUPFAM" id="SSF160975">
    <property type="entry name" value="AF1531-like"/>
    <property type="match status" value="2"/>
</dbReference>
<dbReference type="RefSeq" id="WP_010865829.1">
    <property type="nucleotide sequence ID" value="NC_000854.2"/>
</dbReference>
<sequence>MSRQPRPRDRKPPHQGRPQPHIAALEVEAIVLDYIPEGYPRDPHREHRSKPVVQGLGVRRLHLVDGVPLHEVDILERVTLAREVVYSVPIVARLPGGVERRVKSVTVAVTCLPGQAREGGVREIYCYPLSYADQATLEALQQLLGEGDERHRYILVDSPDKLSEVARGHGLSGKIVSTPRDPISYQDLTDVARATLPDAVRKLVREREDFFVEFFNVAEPINIRIHALEALKGVGKKMARHLLLERERRRFTSFEEVKKILKIDPAEALAEKIMEEIECRDTVKYYFFVEPCDPSKPYLGYTERMWKAYAARVRARREAAGGESGS</sequence>
<keyword evidence="2" id="KW-1185">Reference proteome</keyword>
<accession>Q9YEM8</accession>
<evidence type="ECO:0000313" key="2">
    <source>
        <dbReference type="Proteomes" id="UP000002518"/>
    </source>
</evidence>
<dbReference type="PANTHER" id="PTHR40734">
    <property type="entry name" value="TRNA-SPECIFIC ADENOSINE DEAMINASE-RELATED"/>
    <property type="match status" value="1"/>
</dbReference>
<dbReference type="eggNOG" id="arCOG04130">
    <property type="taxonomic scope" value="Archaea"/>
</dbReference>
<dbReference type="AlphaFoldDB" id="Q9YEM8"/>
<dbReference type="Gene3D" id="1.10.150.280">
    <property type="entry name" value="AF1531-like domain"/>
    <property type="match status" value="1"/>
</dbReference>
<dbReference type="InterPro" id="IPR012340">
    <property type="entry name" value="NA-bd_OB-fold"/>
</dbReference>
<dbReference type="EMBL" id="BA000002">
    <property type="protein sequence ID" value="BAA79518.1"/>
    <property type="molecule type" value="Genomic_DNA"/>
</dbReference>
<protein>
    <recommendedName>
        <fullName evidence="3">DUF655 domain-containing protein</fullName>
    </recommendedName>
</protein>
<evidence type="ECO:0000313" key="1">
    <source>
        <dbReference type="EMBL" id="BAA79518.1"/>
    </source>
</evidence>
<dbReference type="PIR" id="F72639">
    <property type="entry name" value="F72639"/>
</dbReference>
<gene>
    <name evidence="1" type="ordered locus">APE_0550</name>
</gene>
<dbReference type="Proteomes" id="UP000002518">
    <property type="component" value="Chromosome"/>
</dbReference>
<name>Q9YEM8_AERPE</name>
<dbReference type="Gene3D" id="2.40.50.140">
    <property type="entry name" value="Nucleic acid-binding proteins"/>
    <property type="match status" value="1"/>
</dbReference>
<evidence type="ECO:0008006" key="3">
    <source>
        <dbReference type="Google" id="ProtNLM"/>
    </source>
</evidence>
<dbReference type="EnsemblBacteria" id="BAA79518">
    <property type="protein sequence ID" value="BAA79518"/>
    <property type="gene ID" value="APE_0550"/>
</dbReference>
<dbReference type="KEGG" id="ape:APE_0550"/>
<dbReference type="GeneID" id="1444720"/>
<dbReference type="InterPro" id="IPR007003">
    <property type="entry name" value="DUF655"/>
</dbReference>
<dbReference type="Pfam" id="PF04919">
    <property type="entry name" value="DUF655"/>
    <property type="match status" value="1"/>
</dbReference>
<dbReference type="STRING" id="272557.APE_0550"/>
<dbReference type="PANTHER" id="PTHR40734:SF1">
    <property type="entry name" value="DNA-BINDING PROTEIN"/>
    <property type="match status" value="1"/>
</dbReference>